<name>A0AAV7MD05_PLEWA</name>
<evidence type="ECO:0000313" key="1">
    <source>
        <dbReference type="EMBL" id="KAJ1101216.1"/>
    </source>
</evidence>
<proteinExistence type="predicted"/>
<gene>
    <name evidence="1" type="ORF">NDU88_006288</name>
</gene>
<dbReference type="Proteomes" id="UP001066276">
    <property type="component" value="Chromosome 10"/>
</dbReference>
<keyword evidence="2" id="KW-1185">Reference proteome</keyword>
<organism evidence="1 2">
    <name type="scientific">Pleurodeles waltl</name>
    <name type="common">Iberian ribbed newt</name>
    <dbReference type="NCBI Taxonomy" id="8319"/>
    <lineage>
        <taxon>Eukaryota</taxon>
        <taxon>Metazoa</taxon>
        <taxon>Chordata</taxon>
        <taxon>Craniata</taxon>
        <taxon>Vertebrata</taxon>
        <taxon>Euteleostomi</taxon>
        <taxon>Amphibia</taxon>
        <taxon>Batrachia</taxon>
        <taxon>Caudata</taxon>
        <taxon>Salamandroidea</taxon>
        <taxon>Salamandridae</taxon>
        <taxon>Pleurodelinae</taxon>
        <taxon>Pleurodeles</taxon>
    </lineage>
</organism>
<reference evidence="1" key="1">
    <citation type="journal article" date="2022" name="bioRxiv">
        <title>Sequencing and chromosome-scale assembly of the giantPleurodeles waltlgenome.</title>
        <authorList>
            <person name="Brown T."/>
            <person name="Elewa A."/>
            <person name="Iarovenko S."/>
            <person name="Subramanian E."/>
            <person name="Araus A.J."/>
            <person name="Petzold A."/>
            <person name="Susuki M."/>
            <person name="Suzuki K.-i.T."/>
            <person name="Hayashi T."/>
            <person name="Toyoda A."/>
            <person name="Oliveira C."/>
            <person name="Osipova E."/>
            <person name="Leigh N.D."/>
            <person name="Simon A."/>
            <person name="Yun M.H."/>
        </authorList>
    </citation>
    <scope>NUCLEOTIDE SEQUENCE</scope>
    <source>
        <strain evidence="1">20211129_DDA</strain>
        <tissue evidence="1">Liver</tissue>
    </source>
</reference>
<dbReference type="AlphaFoldDB" id="A0AAV7MD05"/>
<dbReference type="EMBL" id="JANPWB010000014">
    <property type="protein sequence ID" value="KAJ1101216.1"/>
    <property type="molecule type" value="Genomic_DNA"/>
</dbReference>
<comment type="caution">
    <text evidence="1">The sequence shown here is derived from an EMBL/GenBank/DDBJ whole genome shotgun (WGS) entry which is preliminary data.</text>
</comment>
<protein>
    <submittedName>
        <fullName evidence="1">Uncharacterized protein</fullName>
    </submittedName>
</protein>
<accession>A0AAV7MD05</accession>
<evidence type="ECO:0000313" key="2">
    <source>
        <dbReference type="Proteomes" id="UP001066276"/>
    </source>
</evidence>
<sequence length="89" mass="10729">MLGVALEQVNHQLCGQTSNWCVKGICSEFFEATKNLGRFRLQKKKLMGSFFWEKQQMKKEQNQKEYLHFQRKELHPPVLHRQTWKHRLG</sequence>